<dbReference type="STRING" id="1470434.AZF00_00735"/>
<evidence type="ECO:0000313" key="4">
    <source>
        <dbReference type="Proteomes" id="UP000074119"/>
    </source>
</evidence>
<proteinExistence type="predicted"/>
<dbReference type="NCBIfam" id="NF041940">
    <property type="entry name" value="choice_anch_X"/>
    <property type="match status" value="1"/>
</dbReference>
<dbReference type="RefSeq" id="WP_062382391.1">
    <property type="nucleotide sequence ID" value="NZ_CP014544.1"/>
</dbReference>
<dbReference type="Gene3D" id="2.60.40.3870">
    <property type="entry name" value="Uncharacterised protein PF16024, DUF4785"/>
    <property type="match status" value="1"/>
</dbReference>
<dbReference type="AlphaFoldDB" id="A0A127M107"/>
<protein>
    <recommendedName>
        <fullName evidence="2">DUF4785 domain-containing protein</fullName>
    </recommendedName>
</protein>
<gene>
    <name evidence="3" type="ORF">AZF00_00735</name>
</gene>
<organism evidence="3 4">
    <name type="scientific">Zhongshania aliphaticivorans</name>
    <dbReference type="NCBI Taxonomy" id="1470434"/>
    <lineage>
        <taxon>Bacteria</taxon>
        <taxon>Pseudomonadati</taxon>
        <taxon>Pseudomonadota</taxon>
        <taxon>Gammaproteobacteria</taxon>
        <taxon>Cellvibrionales</taxon>
        <taxon>Spongiibacteraceae</taxon>
        <taxon>Zhongshania</taxon>
    </lineage>
</organism>
<feature type="domain" description="DUF4785" evidence="2">
    <location>
        <begin position="205"/>
        <end position="295"/>
    </location>
</feature>
<sequence length="340" mass="35424">MKSKHIKPLLAASLFSLAPMATIAAATPDLAAQAAAEYRTMARYPEWSQPVSGALADPLLAGREATVQTQAGPAGAGPALSVWASDIRYSTGDTAYFYASLAERTASSVNLLAPAPRSAAGPWAVTGELVDNNGQQLAMLSYRDDGKDGDQQAGDGVYTASYVLPATHQPDIGSAKNIAIKVTAVNADQDQRVALGGFLYSQPGAQLTGEYRDRLSEGSLVIAAKVDVAVAGRYHLAGVLASALGESLSLSQNAVHLEPGSHWVDLSFYGLILREAGVSGPYTLSSVTLTTAGAMPNALGPVVTAAHVTKPYLNVQFTDKPFARADLLDAATRLEGLVKR</sequence>
<evidence type="ECO:0000259" key="2">
    <source>
        <dbReference type="Pfam" id="PF20943"/>
    </source>
</evidence>
<reference evidence="3 4" key="1">
    <citation type="submission" date="2015-12" db="EMBL/GenBank/DDBJ databases">
        <authorList>
            <person name="Shamseldin A."/>
            <person name="Moawad H."/>
            <person name="Abd El-Rahim W.M."/>
            <person name="Sadowsky M.J."/>
        </authorList>
    </citation>
    <scope>NUCLEOTIDE SEQUENCE [LARGE SCALE GENOMIC DNA]</scope>
    <source>
        <strain evidence="3 4">SM2</strain>
    </source>
</reference>
<keyword evidence="1" id="KW-0732">Signal</keyword>
<dbReference type="EMBL" id="CP014544">
    <property type="protein sequence ID" value="AMO66914.1"/>
    <property type="molecule type" value="Genomic_DNA"/>
</dbReference>
<evidence type="ECO:0000313" key="3">
    <source>
        <dbReference type="EMBL" id="AMO66914.1"/>
    </source>
</evidence>
<feature type="signal peptide" evidence="1">
    <location>
        <begin position="1"/>
        <end position="24"/>
    </location>
</feature>
<name>A0A127M107_9GAMM</name>
<dbReference type="Pfam" id="PF20943">
    <property type="entry name" value="DUF4785_3rd"/>
    <property type="match status" value="1"/>
</dbReference>
<accession>A0A127M107</accession>
<dbReference type="Proteomes" id="UP000074119">
    <property type="component" value="Chromosome"/>
</dbReference>
<evidence type="ECO:0000256" key="1">
    <source>
        <dbReference type="SAM" id="SignalP"/>
    </source>
</evidence>
<feature type="chain" id="PRO_5007274904" description="DUF4785 domain-containing protein" evidence="1">
    <location>
        <begin position="25"/>
        <end position="340"/>
    </location>
</feature>
<dbReference type="InterPro" id="IPR048295">
    <property type="entry name" value="DUF4785_C"/>
</dbReference>
<dbReference type="KEGG" id="zal:AZF00_00735"/>